<evidence type="ECO:0000313" key="2">
    <source>
        <dbReference type="Proteomes" id="UP000177130"/>
    </source>
</evidence>
<dbReference type="GO" id="GO:0006207">
    <property type="term" value="P:'de novo' pyrimidine nucleobase biosynthetic process"/>
    <property type="evidence" value="ECO:0007669"/>
    <property type="project" value="TreeGrafter"/>
</dbReference>
<protein>
    <submittedName>
        <fullName evidence="1">Uncharacterized protein</fullName>
    </submittedName>
</protein>
<dbReference type="UniPathway" id="UPA00070">
    <property type="reaction ID" value="UER00117"/>
</dbReference>
<dbReference type="GO" id="GO:0005737">
    <property type="term" value="C:cytoplasm"/>
    <property type="evidence" value="ECO:0007669"/>
    <property type="project" value="TreeGrafter"/>
</dbReference>
<gene>
    <name evidence="1" type="ORF">A3C72_03060</name>
</gene>
<dbReference type="PANTHER" id="PTHR43137">
    <property type="entry name" value="DIHYDROOROTASE"/>
    <property type="match status" value="1"/>
</dbReference>
<accession>A0A1G2MJP5</accession>
<dbReference type="InterPro" id="IPR004721">
    <property type="entry name" value="DHOdimr"/>
</dbReference>
<dbReference type="AlphaFoldDB" id="A0A1G2MJP5"/>
<dbReference type="EMBL" id="MHRK01000019">
    <property type="protein sequence ID" value="OHA24087.1"/>
    <property type="molecule type" value="Genomic_DNA"/>
</dbReference>
<comment type="caution">
    <text evidence="1">The sequence shown here is derived from an EMBL/GenBank/DDBJ whole genome shotgun (WGS) entry which is preliminary data.</text>
</comment>
<dbReference type="SUPFAM" id="SSF51556">
    <property type="entry name" value="Metallo-dependent hydrolases"/>
    <property type="match status" value="1"/>
</dbReference>
<proteinExistence type="predicted"/>
<dbReference type="PANTHER" id="PTHR43137:SF1">
    <property type="entry name" value="DIHYDROOROTASE"/>
    <property type="match status" value="1"/>
</dbReference>
<sequence length="354" mass="40181">MNQSEEQYTAEAIADPHVHLREIGWVMSDVVRDCYDGGSDVIGPQPNTNSPRITEQEVSWYINSAKTFVNPLKPMSFIPFVMLTECTTRAELEKCVATGIRDGKIYPYMRTTKSAHGVHCYSNMIPIVRWCGELGIKVHAHFEHPNSVHPNRDAEYLCLPIAEIFLESTKAIIVWEHGSDGRCVRAWKKFANDFPGRFYLTLTAHHLAWDEDSAFGDVRKKCKPPIKTDLDRLQLISLIGENHYWVMAGSDAAPHDVENKHAHKGKCSCGDYTAPFLHLLYAHALSHLFLTPRGIEIYINFTSRNARSLHKLPRSSRNVILVRKPFTIPPFYKVGDWTVEPPGVGEVLEFQIAK</sequence>
<dbReference type="GO" id="GO:0004151">
    <property type="term" value="F:dihydroorotase activity"/>
    <property type="evidence" value="ECO:0007669"/>
    <property type="project" value="InterPro"/>
</dbReference>
<dbReference type="InterPro" id="IPR032466">
    <property type="entry name" value="Metal_Hydrolase"/>
</dbReference>
<dbReference type="Proteomes" id="UP000177130">
    <property type="component" value="Unassembled WGS sequence"/>
</dbReference>
<reference evidence="1 2" key="1">
    <citation type="journal article" date="2016" name="Nat. Commun.">
        <title>Thousands of microbial genomes shed light on interconnected biogeochemical processes in an aquifer system.</title>
        <authorList>
            <person name="Anantharaman K."/>
            <person name="Brown C.T."/>
            <person name="Hug L.A."/>
            <person name="Sharon I."/>
            <person name="Castelle C.J."/>
            <person name="Probst A.J."/>
            <person name="Thomas B.C."/>
            <person name="Singh A."/>
            <person name="Wilkins M.J."/>
            <person name="Karaoz U."/>
            <person name="Brodie E.L."/>
            <person name="Williams K.H."/>
            <person name="Hubbard S.S."/>
            <person name="Banfield J.F."/>
        </authorList>
    </citation>
    <scope>NUCLEOTIDE SEQUENCE [LARGE SCALE GENOMIC DNA]</scope>
</reference>
<dbReference type="GO" id="GO:0044205">
    <property type="term" value="P:'de novo' UMP biosynthetic process"/>
    <property type="evidence" value="ECO:0007669"/>
    <property type="project" value="UniProtKB-UniPathway"/>
</dbReference>
<name>A0A1G2MJP5_9BACT</name>
<dbReference type="STRING" id="1802306.A3C72_03060"/>
<dbReference type="Gene3D" id="3.20.20.140">
    <property type="entry name" value="Metal-dependent hydrolases"/>
    <property type="match status" value="1"/>
</dbReference>
<evidence type="ECO:0000313" key="1">
    <source>
        <dbReference type="EMBL" id="OHA24087.1"/>
    </source>
</evidence>
<organism evidence="1 2">
    <name type="scientific">Candidatus Taylorbacteria bacterium RIFCSPHIGHO2_02_FULL_43_32b</name>
    <dbReference type="NCBI Taxonomy" id="1802306"/>
    <lineage>
        <taxon>Bacteria</taxon>
        <taxon>Candidatus Tayloriibacteriota</taxon>
    </lineage>
</organism>